<accession>A0A8I6WVR7</accession>
<dbReference type="EnsemblPlants" id="HORVU.MOREX.r3.2HG0192510.1">
    <property type="protein sequence ID" value="HORVU.MOREX.r3.2HG0192510.1"/>
    <property type="gene ID" value="HORVU.MOREX.r3.2HG0192510"/>
</dbReference>
<dbReference type="PANTHER" id="PTHR33972:SF2">
    <property type="entry name" value="OS04G0606700 PROTEIN"/>
    <property type="match status" value="1"/>
</dbReference>
<keyword evidence="2" id="KW-1185">Reference proteome</keyword>
<dbReference type="AlphaFoldDB" id="A0A8I6WVR7"/>
<reference evidence="1" key="2">
    <citation type="submission" date="2020-10" db="EMBL/GenBank/DDBJ databases">
        <authorList>
            <person name="Scholz U."/>
            <person name="Mascher M."/>
            <person name="Fiebig A."/>
        </authorList>
    </citation>
    <scope>NUCLEOTIDE SEQUENCE [LARGE SCALE GENOMIC DNA]</scope>
    <source>
        <strain evidence="1">cv. Morex</strain>
    </source>
</reference>
<evidence type="ECO:0000313" key="1">
    <source>
        <dbReference type="EnsemblPlants" id="HORVU.MOREX.r3.2HG0192510.1"/>
    </source>
</evidence>
<dbReference type="PANTHER" id="PTHR33972">
    <property type="entry name" value="EXPRESSED PROTEIN"/>
    <property type="match status" value="1"/>
</dbReference>
<reference evidence="2" key="1">
    <citation type="journal article" date="2012" name="Nature">
        <title>A physical, genetic and functional sequence assembly of the barley genome.</title>
        <authorList>
            <consortium name="The International Barley Genome Sequencing Consortium"/>
            <person name="Mayer K.F."/>
            <person name="Waugh R."/>
            <person name="Brown J.W."/>
            <person name="Schulman A."/>
            <person name="Langridge P."/>
            <person name="Platzer M."/>
            <person name="Fincher G.B."/>
            <person name="Muehlbauer G.J."/>
            <person name="Sato K."/>
            <person name="Close T.J."/>
            <person name="Wise R.P."/>
            <person name="Stein N."/>
        </authorList>
    </citation>
    <scope>NUCLEOTIDE SEQUENCE [LARGE SCALE GENOMIC DNA]</scope>
    <source>
        <strain evidence="2">cv. Morex</strain>
    </source>
</reference>
<name>A0A8I6WVR7_HORVV</name>
<dbReference type="Gramene" id="HORVU.MOREX.r3.2HG0192510.1">
    <property type="protein sequence ID" value="HORVU.MOREX.r3.2HG0192510.1"/>
    <property type="gene ID" value="HORVU.MOREX.r3.2HG0192510"/>
</dbReference>
<evidence type="ECO:0000313" key="2">
    <source>
        <dbReference type="Proteomes" id="UP000011116"/>
    </source>
</evidence>
<sequence>MDPAHQSPISLTADDTWAVGPTHTSVVFVSVCPSGTSRVSNLPIIRAIPSHLPLPTMARLLARTLTLGRPAAPGSSLQPHRALSDKVELIEIDLSEESASSTSSGDSAEEPMGMGRLNDAIRGVIVRRAAPEWLPFVPGGSYWVPPMRRPLGVSDLVGTVVYNARAAVDAAEMARATMVKAAMTKEEAMCFTTQRGWPSEAYFVQGKIWHPVKKSRKNAKTDDEES</sequence>
<proteinExistence type="predicted"/>
<organism evidence="1 2">
    <name type="scientific">Hordeum vulgare subsp. vulgare</name>
    <name type="common">Domesticated barley</name>
    <dbReference type="NCBI Taxonomy" id="112509"/>
    <lineage>
        <taxon>Eukaryota</taxon>
        <taxon>Viridiplantae</taxon>
        <taxon>Streptophyta</taxon>
        <taxon>Embryophyta</taxon>
        <taxon>Tracheophyta</taxon>
        <taxon>Spermatophyta</taxon>
        <taxon>Magnoliopsida</taxon>
        <taxon>Liliopsida</taxon>
        <taxon>Poales</taxon>
        <taxon>Poaceae</taxon>
        <taxon>BOP clade</taxon>
        <taxon>Pooideae</taxon>
        <taxon>Triticodae</taxon>
        <taxon>Triticeae</taxon>
        <taxon>Hordeinae</taxon>
        <taxon>Hordeum</taxon>
    </lineage>
</organism>
<dbReference type="Gramene" id="HORVU.MOREX.r2.2HG0159600.1">
    <property type="protein sequence ID" value="HORVU.MOREX.r2.2HG0159600.1"/>
    <property type="gene ID" value="HORVU.MOREX.r2.2HG0159600"/>
</dbReference>
<protein>
    <submittedName>
        <fullName evidence="1">Uncharacterized protein</fullName>
    </submittedName>
</protein>
<dbReference type="Proteomes" id="UP000011116">
    <property type="component" value="Chromosome 2H"/>
</dbReference>
<reference evidence="1" key="3">
    <citation type="submission" date="2022-01" db="UniProtKB">
        <authorList>
            <consortium name="EnsemblPlants"/>
        </authorList>
    </citation>
    <scope>IDENTIFICATION</scope>
    <source>
        <strain evidence="1">subsp. vulgare</strain>
    </source>
</reference>